<evidence type="ECO:0000313" key="2">
    <source>
        <dbReference type="Proteomes" id="UP001066276"/>
    </source>
</evidence>
<organism evidence="1 2">
    <name type="scientific">Pleurodeles waltl</name>
    <name type="common">Iberian ribbed newt</name>
    <dbReference type="NCBI Taxonomy" id="8319"/>
    <lineage>
        <taxon>Eukaryota</taxon>
        <taxon>Metazoa</taxon>
        <taxon>Chordata</taxon>
        <taxon>Craniata</taxon>
        <taxon>Vertebrata</taxon>
        <taxon>Euteleostomi</taxon>
        <taxon>Amphibia</taxon>
        <taxon>Batrachia</taxon>
        <taxon>Caudata</taxon>
        <taxon>Salamandroidea</taxon>
        <taxon>Salamandridae</taxon>
        <taxon>Pleurodelinae</taxon>
        <taxon>Pleurodeles</taxon>
    </lineage>
</organism>
<proteinExistence type="predicted"/>
<sequence length="121" mass="12810">MGSSSLRSMSSAIVAVSIVRVVICYHRAQWLELLIRGGDARVSNALLIYIATSEHNISGGTCATSRPSPLKRLLFSSFSGLSVQAFSSSQYRKRVACAGRRIALPGLGQQVGNLAGAALML</sequence>
<evidence type="ECO:0008006" key="3">
    <source>
        <dbReference type="Google" id="ProtNLM"/>
    </source>
</evidence>
<dbReference type="AlphaFoldDB" id="A0AAV7V1V6"/>
<name>A0AAV7V1V6_PLEWA</name>
<comment type="caution">
    <text evidence="1">The sequence shown here is derived from an EMBL/GenBank/DDBJ whole genome shotgun (WGS) entry which is preliminary data.</text>
</comment>
<protein>
    <recommendedName>
        <fullName evidence="3">Secreted protein</fullName>
    </recommendedName>
</protein>
<dbReference type="EMBL" id="JANPWB010000004">
    <property type="protein sequence ID" value="KAJ1194802.1"/>
    <property type="molecule type" value="Genomic_DNA"/>
</dbReference>
<keyword evidence="2" id="KW-1185">Reference proteome</keyword>
<accession>A0AAV7V1V6</accession>
<evidence type="ECO:0000313" key="1">
    <source>
        <dbReference type="EMBL" id="KAJ1194802.1"/>
    </source>
</evidence>
<reference evidence="1" key="1">
    <citation type="journal article" date="2022" name="bioRxiv">
        <title>Sequencing and chromosome-scale assembly of the giantPleurodeles waltlgenome.</title>
        <authorList>
            <person name="Brown T."/>
            <person name="Elewa A."/>
            <person name="Iarovenko S."/>
            <person name="Subramanian E."/>
            <person name="Araus A.J."/>
            <person name="Petzold A."/>
            <person name="Susuki M."/>
            <person name="Suzuki K.-i.T."/>
            <person name="Hayashi T."/>
            <person name="Toyoda A."/>
            <person name="Oliveira C."/>
            <person name="Osipova E."/>
            <person name="Leigh N.D."/>
            <person name="Simon A."/>
            <person name="Yun M.H."/>
        </authorList>
    </citation>
    <scope>NUCLEOTIDE SEQUENCE</scope>
    <source>
        <strain evidence="1">20211129_DDA</strain>
        <tissue evidence="1">Liver</tissue>
    </source>
</reference>
<dbReference type="Proteomes" id="UP001066276">
    <property type="component" value="Chromosome 2_2"/>
</dbReference>
<gene>
    <name evidence="1" type="ORF">NDU88_004088</name>
</gene>